<dbReference type="PANTHER" id="PTHR43798:SF24">
    <property type="entry name" value="CIS-3-ALKYL-4-ALKYLOXETAN-2-ONE DECARBOXYLASE"/>
    <property type="match status" value="1"/>
</dbReference>
<dbReference type="HAMAP" id="MF_01231">
    <property type="entry name" value="Haloalk_dehal_type2"/>
    <property type="match status" value="1"/>
</dbReference>
<gene>
    <name evidence="6" type="primary">dhaA</name>
    <name evidence="8" type="ORF">HDF16_005065</name>
</gene>
<dbReference type="InterPro" id="IPR029058">
    <property type="entry name" value="AB_hydrolase_fold"/>
</dbReference>
<protein>
    <recommendedName>
        <fullName evidence="5 6">Haloalkane dehalogenase</fullName>
        <ecNumber evidence="3 6">3.8.1.5</ecNumber>
    </recommendedName>
</protein>
<dbReference type="GO" id="GO:0016020">
    <property type="term" value="C:membrane"/>
    <property type="evidence" value="ECO:0007669"/>
    <property type="project" value="TreeGrafter"/>
</dbReference>
<evidence type="ECO:0000256" key="2">
    <source>
        <dbReference type="ARBA" id="ARBA00011245"/>
    </source>
</evidence>
<comment type="similarity">
    <text evidence="1 6">Belongs to the haloalkane dehalogenase family. Type 2 subfamily.</text>
</comment>
<evidence type="ECO:0000256" key="6">
    <source>
        <dbReference type="HAMAP-Rule" id="MF_01231"/>
    </source>
</evidence>
<keyword evidence="4 6" id="KW-0378">Hydrolase</keyword>
<feature type="active site" description="Nucleophile" evidence="6">
    <location>
        <position position="116"/>
    </location>
</feature>
<evidence type="ECO:0000259" key="7">
    <source>
        <dbReference type="Pfam" id="PF00561"/>
    </source>
</evidence>
<dbReference type="PANTHER" id="PTHR43798">
    <property type="entry name" value="MONOACYLGLYCEROL LIPASE"/>
    <property type="match status" value="1"/>
</dbReference>
<dbReference type="EMBL" id="JACHIP010000012">
    <property type="protein sequence ID" value="MBB5060329.1"/>
    <property type="molecule type" value="Genomic_DNA"/>
</dbReference>
<reference evidence="8 9" key="1">
    <citation type="submission" date="2020-08" db="EMBL/GenBank/DDBJ databases">
        <title>Genomic Encyclopedia of Type Strains, Phase IV (KMG-V): Genome sequencing to study the core and pangenomes of soil and plant-associated prokaryotes.</title>
        <authorList>
            <person name="Whitman W."/>
        </authorList>
    </citation>
    <scope>NUCLEOTIDE SEQUENCE [LARGE SCALE GENOMIC DNA]</scope>
    <source>
        <strain evidence="8 9">M8UP14</strain>
    </source>
</reference>
<comment type="catalytic activity">
    <reaction evidence="6">
        <text>1-haloalkane + H2O = a halide anion + a primary alcohol + H(+)</text>
        <dbReference type="Rhea" id="RHEA:19081"/>
        <dbReference type="ChEBI" id="CHEBI:15377"/>
        <dbReference type="ChEBI" id="CHEBI:15378"/>
        <dbReference type="ChEBI" id="CHEBI:15734"/>
        <dbReference type="ChEBI" id="CHEBI:16042"/>
        <dbReference type="ChEBI" id="CHEBI:18060"/>
        <dbReference type="EC" id="3.8.1.5"/>
    </reaction>
</comment>
<dbReference type="SUPFAM" id="SSF53474">
    <property type="entry name" value="alpha/beta-Hydrolases"/>
    <property type="match status" value="1"/>
</dbReference>
<feature type="active site" description="Proton donor" evidence="6">
    <location>
        <position position="140"/>
    </location>
</feature>
<organism evidence="8 9">
    <name type="scientific">Granulicella aggregans</name>
    <dbReference type="NCBI Taxonomy" id="474949"/>
    <lineage>
        <taxon>Bacteria</taxon>
        <taxon>Pseudomonadati</taxon>
        <taxon>Acidobacteriota</taxon>
        <taxon>Terriglobia</taxon>
        <taxon>Terriglobales</taxon>
        <taxon>Acidobacteriaceae</taxon>
        <taxon>Granulicella</taxon>
    </lineage>
</organism>
<dbReference type="Pfam" id="PF00561">
    <property type="entry name" value="Abhydrolase_1"/>
    <property type="match status" value="1"/>
</dbReference>
<evidence type="ECO:0000256" key="5">
    <source>
        <dbReference type="ARBA" id="ARBA00040785"/>
    </source>
</evidence>
<evidence type="ECO:0000256" key="4">
    <source>
        <dbReference type="ARBA" id="ARBA00022801"/>
    </source>
</evidence>
<comment type="subunit">
    <text evidence="2 6">Monomer.</text>
</comment>
<dbReference type="PRINTS" id="PR00412">
    <property type="entry name" value="EPOXHYDRLASE"/>
</dbReference>
<evidence type="ECO:0000313" key="9">
    <source>
        <dbReference type="Proteomes" id="UP000540989"/>
    </source>
</evidence>
<sequence>MLETTEKVRPISATSRYPKRRRKVLDREMAYVEVGEGDPIVFLHGNPTSSFLWRNVIPHLESFGRCIAPDLIGMGDSDKLPDSDSSTYRFVEHRCYLDALLEALDVRQRVTLVIHDWGSGLGFDWANRHRDAVRGIAYMEAIVGPQGWDHWDNMNMRPLLQALRSDAGEAMVLQDNFFIEKILPGAILRTLSAEEMAEYRRPFTEPGEGRRPTLTFPREIPIEGQPADVSEIVSAYGAWLAESNVPKLFIKAEPGALLAVGENLATARSWPSQREVTVKGVHFVQEDSPNEIGQAIAEWMRSLE</sequence>
<dbReference type="InterPro" id="IPR000073">
    <property type="entry name" value="AB_hydrolase_1"/>
</dbReference>
<dbReference type="GO" id="GO:0018786">
    <property type="term" value="F:haloalkane dehalogenase activity"/>
    <property type="evidence" value="ECO:0007669"/>
    <property type="project" value="UniProtKB-UniRule"/>
</dbReference>
<accession>A0A7W7ZIU0</accession>
<dbReference type="NCBIfam" id="NF002938">
    <property type="entry name" value="PRK03592.1"/>
    <property type="match status" value="1"/>
</dbReference>
<feature type="domain" description="AB hydrolase-1" evidence="7">
    <location>
        <begin position="39"/>
        <end position="287"/>
    </location>
</feature>
<dbReference type="InterPro" id="IPR023594">
    <property type="entry name" value="Haloalkane_dehalogenase_2"/>
</dbReference>
<evidence type="ECO:0000256" key="3">
    <source>
        <dbReference type="ARBA" id="ARBA00012065"/>
    </source>
</evidence>
<dbReference type="EC" id="3.8.1.5" evidence="3 6"/>
<feature type="active site" description="Proton acceptor" evidence="6">
    <location>
        <position position="282"/>
    </location>
</feature>
<dbReference type="RefSeq" id="WP_184222545.1">
    <property type="nucleotide sequence ID" value="NZ_JACHIP010000012.1"/>
</dbReference>
<proteinExistence type="inferred from homology"/>
<evidence type="ECO:0000256" key="1">
    <source>
        <dbReference type="ARBA" id="ARBA00007213"/>
    </source>
</evidence>
<dbReference type="InterPro" id="IPR050266">
    <property type="entry name" value="AB_hydrolase_sf"/>
</dbReference>
<comment type="caution">
    <text evidence="8">The sequence shown here is derived from an EMBL/GenBank/DDBJ whole genome shotgun (WGS) entry which is preliminary data.</text>
</comment>
<evidence type="ECO:0000313" key="8">
    <source>
        <dbReference type="EMBL" id="MBB5060329.1"/>
    </source>
</evidence>
<dbReference type="InterPro" id="IPR000639">
    <property type="entry name" value="Epox_hydrolase-like"/>
</dbReference>
<dbReference type="Proteomes" id="UP000540989">
    <property type="component" value="Unassembled WGS sequence"/>
</dbReference>
<dbReference type="AlphaFoldDB" id="A0A7W7ZIU0"/>
<name>A0A7W7ZIU0_9BACT</name>
<comment type="function">
    <text evidence="6">Catalyzes hydrolytic cleavage of carbon-halogen bonds in halogenated aliphatic compounds, leading to the formation of the corresponding primary alcohols, halide ions and protons.</text>
</comment>
<dbReference type="Gene3D" id="3.40.50.1820">
    <property type="entry name" value="alpha/beta hydrolase"/>
    <property type="match status" value="1"/>
</dbReference>
<keyword evidence="9" id="KW-1185">Reference proteome</keyword>